<dbReference type="GO" id="GO:0008270">
    <property type="term" value="F:zinc ion binding"/>
    <property type="evidence" value="ECO:0007669"/>
    <property type="project" value="UniProtKB-KW"/>
</dbReference>
<evidence type="ECO:0000256" key="6">
    <source>
        <dbReference type="ARBA" id="ARBA00022833"/>
    </source>
</evidence>
<dbReference type="GO" id="GO:0034657">
    <property type="term" value="C:GID complex"/>
    <property type="evidence" value="ECO:0007669"/>
    <property type="project" value="EnsemblFungi"/>
</dbReference>
<keyword evidence="4" id="KW-0479">Metal-binding</keyword>
<dbReference type="KEGG" id="ncs:NCAS_0B06280"/>
<keyword evidence="8" id="KW-0175">Coiled coil</keyword>
<dbReference type="AlphaFoldDB" id="G0V9U5"/>
<feature type="coiled-coil region" evidence="8">
    <location>
        <begin position="25"/>
        <end position="56"/>
    </location>
</feature>
<comment type="subcellular location">
    <subcellularLocation>
        <location evidence="1">Cytoplasm</location>
    </subcellularLocation>
</comment>
<dbReference type="eggNOG" id="KOG0396">
    <property type="taxonomic scope" value="Eukaryota"/>
</dbReference>
<name>G0V9U5_NAUCA</name>
<feature type="zinc finger region" description="RING-Gid-type" evidence="7">
    <location>
        <begin position="401"/>
        <end position="468"/>
    </location>
</feature>
<dbReference type="EMBL" id="HE576753">
    <property type="protein sequence ID" value="CCC68712.1"/>
    <property type="molecule type" value="Genomic_DNA"/>
</dbReference>
<evidence type="ECO:0000256" key="3">
    <source>
        <dbReference type="ARBA" id="ARBA00022490"/>
    </source>
</evidence>
<feature type="domain" description="RING-Gid-type" evidence="10">
    <location>
        <begin position="401"/>
        <end position="468"/>
    </location>
</feature>
<reference key="2">
    <citation type="submission" date="2011-08" db="EMBL/GenBank/DDBJ databases">
        <title>Genome sequence of Naumovozyma castellii.</title>
        <authorList>
            <person name="Gordon J.L."/>
            <person name="Armisen D."/>
            <person name="Proux-Wera E."/>
            <person name="OhEigeartaigh S.S."/>
            <person name="Byrne K.P."/>
            <person name="Wolfe K.H."/>
        </authorList>
    </citation>
    <scope>NUCLEOTIDE SEQUENCE</scope>
    <source>
        <strain>Type strain:CBS 4309</strain>
    </source>
</reference>
<dbReference type="GO" id="GO:0005737">
    <property type="term" value="C:cytoplasm"/>
    <property type="evidence" value="ECO:0007669"/>
    <property type="project" value="UniProtKB-SubCell"/>
</dbReference>
<dbReference type="Proteomes" id="UP000001640">
    <property type="component" value="Chromosome 2"/>
</dbReference>
<dbReference type="InParanoid" id="G0V9U5"/>
<feature type="domain" description="CTLH" evidence="9">
    <location>
        <begin position="179"/>
        <end position="237"/>
    </location>
</feature>
<dbReference type="InterPro" id="IPR045098">
    <property type="entry name" value="Fyv10_fam"/>
</dbReference>
<reference evidence="11 12" key="1">
    <citation type="journal article" date="2011" name="Proc. Natl. Acad. Sci. U.S.A.">
        <title>Evolutionary erosion of yeast sex chromosomes by mating-type switching accidents.</title>
        <authorList>
            <person name="Gordon J.L."/>
            <person name="Armisen D."/>
            <person name="Proux-Wera E."/>
            <person name="Oheigeartaigh S.S."/>
            <person name="Byrne K.P."/>
            <person name="Wolfe K.H."/>
        </authorList>
    </citation>
    <scope>NUCLEOTIDE SEQUENCE [LARGE SCALE GENOMIC DNA]</scope>
    <source>
        <strain evidence="12">ATCC 76901 / BCRC 22586 / CBS 4309 / NBRC 1992 / NRRL Y-12630</strain>
    </source>
</reference>
<evidence type="ECO:0000256" key="1">
    <source>
        <dbReference type="ARBA" id="ARBA00004496"/>
    </source>
</evidence>
<dbReference type="STRING" id="1064592.G0V9U5"/>
<dbReference type="GO" id="GO:0005634">
    <property type="term" value="C:nucleus"/>
    <property type="evidence" value="ECO:0007669"/>
    <property type="project" value="TreeGrafter"/>
</dbReference>
<dbReference type="InterPro" id="IPR024964">
    <property type="entry name" value="CTLH/CRA"/>
</dbReference>
<dbReference type="PANTHER" id="PTHR12170:SF2">
    <property type="entry name" value="E3 UBIQUITIN-PROTEIN TRANSFERASE MAEA"/>
    <property type="match status" value="1"/>
</dbReference>
<dbReference type="InterPro" id="IPR006595">
    <property type="entry name" value="CTLH_C"/>
</dbReference>
<dbReference type="RefSeq" id="XP_003675083.1">
    <property type="nucleotide sequence ID" value="XM_003675035.1"/>
</dbReference>
<dbReference type="PROSITE" id="PS51867">
    <property type="entry name" value="ZF_RING_GID"/>
    <property type="match status" value="1"/>
</dbReference>
<dbReference type="OMA" id="ANHETAR"/>
<dbReference type="PANTHER" id="PTHR12170">
    <property type="entry name" value="MACROPHAGE ERYTHROBLAST ATTACHER-RELATED"/>
    <property type="match status" value="1"/>
</dbReference>
<organism evidence="11 12">
    <name type="scientific">Naumovozyma castellii</name>
    <name type="common">Yeast</name>
    <name type="synonym">Saccharomyces castellii</name>
    <dbReference type="NCBI Taxonomy" id="27288"/>
    <lineage>
        <taxon>Eukaryota</taxon>
        <taxon>Fungi</taxon>
        <taxon>Dikarya</taxon>
        <taxon>Ascomycota</taxon>
        <taxon>Saccharomycotina</taxon>
        <taxon>Saccharomycetes</taxon>
        <taxon>Saccharomycetales</taxon>
        <taxon>Saccharomycetaceae</taxon>
        <taxon>Naumovozyma</taxon>
    </lineage>
</organism>
<evidence type="ECO:0000259" key="9">
    <source>
        <dbReference type="PROSITE" id="PS50897"/>
    </source>
</evidence>
<accession>G0V9U5</accession>
<dbReference type="FunCoup" id="G0V9U5">
    <property type="interactions" value="977"/>
</dbReference>
<evidence type="ECO:0000313" key="12">
    <source>
        <dbReference type="Proteomes" id="UP000001640"/>
    </source>
</evidence>
<evidence type="ECO:0000256" key="4">
    <source>
        <dbReference type="ARBA" id="ARBA00022723"/>
    </source>
</evidence>
<dbReference type="GO" id="GO:0045721">
    <property type="term" value="P:negative regulation of gluconeogenesis"/>
    <property type="evidence" value="ECO:0007669"/>
    <property type="project" value="EnsemblFungi"/>
</dbReference>
<keyword evidence="6" id="KW-0862">Zinc</keyword>
<evidence type="ECO:0000256" key="8">
    <source>
        <dbReference type="SAM" id="Coils"/>
    </source>
</evidence>
<evidence type="ECO:0000256" key="5">
    <source>
        <dbReference type="ARBA" id="ARBA00022771"/>
    </source>
</evidence>
<keyword evidence="3" id="KW-0963">Cytoplasm</keyword>
<evidence type="ECO:0000259" key="10">
    <source>
        <dbReference type="PROSITE" id="PS51867"/>
    </source>
</evidence>
<dbReference type="HOGENOM" id="CLU_027445_2_0_1"/>
<gene>
    <name evidence="11" type="primary">NCAS0B06280</name>
    <name evidence="11" type="ordered locus">NCAS_0B06280</name>
</gene>
<protein>
    <submittedName>
        <fullName evidence="11">Uncharacterized protein</fullName>
    </submittedName>
</protein>
<evidence type="ECO:0000256" key="7">
    <source>
        <dbReference type="PROSITE-ProRule" id="PRU01215"/>
    </source>
</evidence>
<comment type="similarity">
    <text evidence="2">Belongs to the FYV10 family.</text>
</comment>
<keyword evidence="12" id="KW-1185">Reference proteome</keyword>
<dbReference type="GO" id="GO:0061630">
    <property type="term" value="F:ubiquitin protein ligase activity"/>
    <property type="evidence" value="ECO:0007669"/>
    <property type="project" value="EnsemblFungi"/>
</dbReference>
<dbReference type="PROSITE" id="PS50897">
    <property type="entry name" value="CTLH"/>
    <property type="match status" value="1"/>
</dbReference>
<evidence type="ECO:0000313" key="11">
    <source>
        <dbReference type="EMBL" id="CCC68712.1"/>
    </source>
</evidence>
<proteinExistence type="inferred from homology"/>
<dbReference type="OrthoDB" id="1933455at2759"/>
<dbReference type="InterPro" id="IPR044063">
    <property type="entry name" value="ZF_RING_GID"/>
</dbReference>
<dbReference type="GO" id="GO:0043161">
    <property type="term" value="P:proteasome-mediated ubiquitin-dependent protein catabolic process"/>
    <property type="evidence" value="ECO:0007669"/>
    <property type="project" value="EnsemblFungi"/>
</dbReference>
<evidence type="ECO:0000256" key="2">
    <source>
        <dbReference type="ARBA" id="ARBA00010615"/>
    </source>
</evidence>
<sequence length="483" mass="56566">MKSLINEPDMNFHLKLNDQSFHIPYELLQKNIKQTNKLIERETQQIQENFKKLNDSFESNSLKGDQDALQELNSIIKGIDTFEKTLKKRVSKELEILDRIKARVQFFETQEQLTLKEDRDGLINWYQQYTNVLIGDYLLRNNLSLSNKLGDTTSKLEEENSGVTFLKQQHLEKLLDYDVLLTANKIANSLVEFHDLSPLLTWINENKNYLKKNRCTLEFETRFQEHIELLKKGLYREAIDCYQTYLIPFIKDNFNDLKLAAGLLMFIQCFGTSVFTNEDNNLKKKSNDNVYELLFHKKMLNENPNVALINENGMKFCYDAYDSSRYKELLSVNRWHSLKNYFLKEYYSMYGISTNDPLLIYLSLGISTLKTKACLHENNNSISTNQDLFSYVNNRVINNKCPVCSDSFAKMSESLPYAHHTESKLFENPIMLPNGNIYDSKKLKELAVKLKESNLCNLNENEIMDPIDKRIYPADEFITMYPT</sequence>
<dbReference type="GeneID" id="96902269"/>
<keyword evidence="5 7" id="KW-0863">Zinc-finger</keyword>
<dbReference type="GO" id="GO:0043066">
    <property type="term" value="P:negative regulation of apoptotic process"/>
    <property type="evidence" value="ECO:0007669"/>
    <property type="project" value="EnsemblFungi"/>
</dbReference>
<dbReference type="Pfam" id="PF10607">
    <property type="entry name" value="CTLH"/>
    <property type="match status" value="1"/>
</dbReference>